<reference evidence="6 7" key="1">
    <citation type="journal article" date="2015" name="Genome Announc.">
        <title>Draft Genome Sequence of Burkholderia sp. Strain PML1(12), an Ectomycorrhizosphere-Inhabiting Bacterium with Effective Mineral-Weathering Ability.</title>
        <authorList>
            <person name="Uroz S."/>
            <person name="Oger P."/>
        </authorList>
    </citation>
    <scope>NUCLEOTIDE SEQUENCE [LARGE SCALE GENOMIC DNA]</scope>
    <source>
        <strain evidence="7">PML1(12)</strain>
    </source>
</reference>
<evidence type="ECO:0000259" key="5">
    <source>
        <dbReference type="PROSITE" id="PS50931"/>
    </source>
</evidence>
<dbReference type="PATRIC" id="fig|908627.4.peg.1222"/>
<dbReference type="PANTHER" id="PTHR30579:SF3">
    <property type="entry name" value="TRANSCRIPTIONAL REGULATORY PROTEIN"/>
    <property type="match status" value="1"/>
</dbReference>
<evidence type="ECO:0000256" key="3">
    <source>
        <dbReference type="ARBA" id="ARBA00023125"/>
    </source>
</evidence>
<proteinExistence type="inferred from homology"/>
<dbReference type="Proteomes" id="UP000035963">
    <property type="component" value="Unassembled WGS sequence"/>
</dbReference>
<dbReference type="SUPFAM" id="SSF53850">
    <property type="entry name" value="Periplasmic binding protein-like II"/>
    <property type="match status" value="1"/>
</dbReference>
<feature type="domain" description="HTH lysR-type" evidence="5">
    <location>
        <begin position="4"/>
        <end position="61"/>
    </location>
</feature>
<gene>
    <name evidence="6" type="ORF">EOS_05545</name>
</gene>
<dbReference type="OrthoDB" id="8579932at2"/>
<dbReference type="Gene3D" id="1.10.10.10">
    <property type="entry name" value="Winged helix-like DNA-binding domain superfamily/Winged helix DNA-binding domain"/>
    <property type="match status" value="1"/>
</dbReference>
<keyword evidence="2" id="KW-0805">Transcription regulation</keyword>
<dbReference type="EMBL" id="AEJF01000051">
    <property type="protein sequence ID" value="KLU27158.1"/>
    <property type="molecule type" value="Genomic_DNA"/>
</dbReference>
<dbReference type="InterPro" id="IPR000847">
    <property type="entry name" value="LysR_HTH_N"/>
</dbReference>
<dbReference type="Pfam" id="PF03466">
    <property type="entry name" value="LysR_substrate"/>
    <property type="match status" value="1"/>
</dbReference>
<keyword evidence="4" id="KW-0804">Transcription</keyword>
<evidence type="ECO:0000256" key="2">
    <source>
        <dbReference type="ARBA" id="ARBA00023015"/>
    </source>
</evidence>
<dbReference type="Gene3D" id="3.40.190.290">
    <property type="match status" value="1"/>
</dbReference>
<dbReference type="RefSeq" id="WP_047845610.1">
    <property type="nucleotide sequence ID" value="NZ_AEJF01000051.1"/>
</dbReference>
<accession>A0A0J1G4Q6</accession>
<comment type="caution">
    <text evidence="6">The sequence shown here is derived from an EMBL/GenBank/DDBJ whole genome shotgun (WGS) entry which is preliminary data.</text>
</comment>
<dbReference type="PANTHER" id="PTHR30579">
    <property type="entry name" value="TRANSCRIPTIONAL REGULATOR"/>
    <property type="match status" value="1"/>
</dbReference>
<protein>
    <recommendedName>
        <fullName evidence="5">HTH lysR-type domain-containing protein</fullName>
    </recommendedName>
</protein>
<dbReference type="InterPro" id="IPR036388">
    <property type="entry name" value="WH-like_DNA-bd_sf"/>
</dbReference>
<evidence type="ECO:0000256" key="1">
    <source>
        <dbReference type="ARBA" id="ARBA00009437"/>
    </source>
</evidence>
<comment type="similarity">
    <text evidence="1">Belongs to the LysR transcriptional regulatory family.</text>
</comment>
<dbReference type="InterPro" id="IPR005119">
    <property type="entry name" value="LysR_subst-bd"/>
</dbReference>
<evidence type="ECO:0000256" key="4">
    <source>
        <dbReference type="ARBA" id="ARBA00023163"/>
    </source>
</evidence>
<dbReference type="GO" id="GO:0003700">
    <property type="term" value="F:DNA-binding transcription factor activity"/>
    <property type="evidence" value="ECO:0007669"/>
    <property type="project" value="InterPro"/>
</dbReference>
<dbReference type="Pfam" id="PF00126">
    <property type="entry name" value="HTH_1"/>
    <property type="match status" value="1"/>
</dbReference>
<keyword evidence="7" id="KW-1185">Reference proteome</keyword>
<dbReference type="AlphaFoldDB" id="A0A0J1G4Q6"/>
<evidence type="ECO:0000313" key="7">
    <source>
        <dbReference type="Proteomes" id="UP000035963"/>
    </source>
</evidence>
<keyword evidence="3" id="KW-0238">DNA-binding</keyword>
<dbReference type="GO" id="GO:0003677">
    <property type="term" value="F:DNA binding"/>
    <property type="evidence" value="ECO:0007669"/>
    <property type="project" value="UniProtKB-KW"/>
</dbReference>
<organism evidence="6 7">
    <name type="scientific">Caballeronia mineralivorans PML1(12)</name>
    <dbReference type="NCBI Taxonomy" id="908627"/>
    <lineage>
        <taxon>Bacteria</taxon>
        <taxon>Pseudomonadati</taxon>
        <taxon>Pseudomonadota</taxon>
        <taxon>Betaproteobacteria</taxon>
        <taxon>Burkholderiales</taxon>
        <taxon>Burkholderiaceae</taxon>
        <taxon>Caballeronia</taxon>
    </lineage>
</organism>
<dbReference type="InterPro" id="IPR050176">
    <property type="entry name" value="LTTR"/>
</dbReference>
<evidence type="ECO:0000313" key="6">
    <source>
        <dbReference type="EMBL" id="KLU27158.1"/>
    </source>
</evidence>
<name>A0A0J1G4Q6_9BURK</name>
<dbReference type="SUPFAM" id="SSF46785">
    <property type="entry name" value="Winged helix' DNA-binding domain"/>
    <property type="match status" value="1"/>
</dbReference>
<dbReference type="InterPro" id="IPR036390">
    <property type="entry name" value="WH_DNA-bd_sf"/>
</dbReference>
<dbReference type="PROSITE" id="PS50931">
    <property type="entry name" value="HTH_LYSR"/>
    <property type="match status" value="1"/>
</dbReference>
<sequence>METLSWDDLRILLAVHRAGSLLAAGKALGLSTSTTARRLDALEAAMGCQLVYRSQAGTELKPEALRIVRLAEGLAHGLDALRRDQTLLAGTLRISVPDGMALTLARSLPTFREAFPFVDLELVGESRMADVAAREADIAVRLTRSTSNVLVEKHLASFRFALFASADYVRHHLPTRRLVKGEASAHPFVGLDERWKELPHEQWIRKLGATRFAFRSSSMEAIVEAVHQGIGLAAFLEKDPRNTDLIRVETDILGPTQPFYLVYHRDLRTQPHVRAAVTAIETYMRAHSDS</sequence>